<name>A0A662Z828_9GAMM</name>
<evidence type="ECO:0000313" key="9">
    <source>
        <dbReference type="Proteomes" id="UP000243374"/>
    </source>
</evidence>
<keyword evidence="4" id="KW-0238">DNA-binding</keyword>
<evidence type="ECO:0000313" key="8">
    <source>
        <dbReference type="EMBL" id="SFJ77971.1"/>
    </source>
</evidence>
<accession>A0A662Z828</accession>
<dbReference type="PANTHER" id="PTHR33375:SF1">
    <property type="entry name" value="CHROMOSOME-PARTITIONING PROTEIN PARB-RELATED"/>
    <property type="match status" value="1"/>
</dbReference>
<keyword evidence="3" id="KW-0159">Chromosome partition</keyword>
<evidence type="ECO:0000256" key="1">
    <source>
        <dbReference type="ARBA" id="ARBA00006295"/>
    </source>
</evidence>
<dbReference type="EMBL" id="FOSF01000002">
    <property type="protein sequence ID" value="SFJ77971.1"/>
    <property type="molecule type" value="Genomic_DNA"/>
</dbReference>
<dbReference type="Gene3D" id="1.10.10.2830">
    <property type="match status" value="1"/>
</dbReference>
<feature type="region of interest" description="Disordered" evidence="6">
    <location>
        <begin position="372"/>
        <end position="531"/>
    </location>
</feature>
<dbReference type="Proteomes" id="UP000243374">
    <property type="component" value="Unassembled WGS sequence"/>
</dbReference>
<evidence type="ECO:0000256" key="5">
    <source>
        <dbReference type="ARBA" id="ARBA00025472"/>
    </source>
</evidence>
<reference evidence="8 9" key="1">
    <citation type="submission" date="2016-10" db="EMBL/GenBank/DDBJ databases">
        <authorList>
            <person name="Varghese N."/>
            <person name="Submissions S."/>
        </authorList>
    </citation>
    <scope>NUCLEOTIDE SEQUENCE [LARGE SCALE GENOMIC DNA]</scope>
    <source>
        <strain evidence="8 9">22B</strain>
    </source>
</reference>
<gene>
    <name evidence="8" type="ORF">SAMN04487865_100223</name>
</gene>
<sequence length="555" mass="60396">MAGLGRGLGSLLGESQKIKKERQKVEVEEKVQEAAPAEATEAVSKNSVVNISTDKLKASKYQPRKNFDEDSIKELADSITEHGLLEPLIVKKSDDVYEIICGERRFRACQLASLTEIPCLVRDDLDSNGYALALIENIQREDLNPLEMAEAFKQMLEECQLSQEELAKTLGKSRSTVTNIIRLNNLQEDVKKMVVANQIDLGHAKVLLSLEDPDLQLKAALYVIKKSLNVRQTEELVKNIKVNGFEETKNKKVVFTSEKFGEWEKKIRLNLSGIKAKFKATSDSKGKLTLAYSSIEQLESLLSKLEIEADVKDLNVTPALEDNVEEENVSEDAVAEDISTNDTPAEVPAAEDVAQGEAPAEELTSDEVVPEEAVSEEVAADEIAPEEAVTDEVAADEVAPEEIVTDEVSADEVAPEEAVTEEVAADEVAPEETVSEEIAADEIAPEEAVTEEVAADEVAPEETVSEEIAADEIAPEEAVTEEVAADEVAPEEAVTEEVAADEVAPEEAVTEEIAADEVTPEDLAAGEISPEVITEEVVSEDVNLEELMSETPEEK</sequence>
<dbReference type="CDD" id="cd16393">
    <property type="entry name" value="SPO0J_N"/>
    <property type="match status" value="1"/>
</dbReference>
<dbReference type="InterPro" id="IPR036086">
    <property type="entry name" value="ParB/Sulfiredoxin_sf"/>
</dbReference>
<dbReference type="FunFam" id="1.10.10.2830:FF:000001">
    <property type="entry name" value="Chromosome partitioning protein ParB"/>
    <property type="match status" value="1"/>
</dbReference>
<dbReference type="SUPFAM" id="SSF109709">
    <property type="entry name" value="KorB DNA-binding domain-like"/>
    <property type="match status" value="1"/>
</dbReference>
<evidence type="ECO:0000256" key="4">
    <source>
        <dbReference type="ARBA" id="ARBA00023125"/>
    </source>
</evidence>
<dbReference type="RefSeq" id="WP_074838281.1">
    <property type="nucleotide sequence ID" value="NZ_FOSF01000002.1"/>
</dbReference>
<dbReference type="PROSITE" id="PS50943">
    <property type="entry name" value="HTH_CROC1"/>
    <property type="match status" value="1"/>
</dbReference>
<organism evidence="8 9">
    <name type="scientific">Succinivibrio dextrinosolvens</name>
    <dbReference type="NCBI Taxonomy" id="83771"/>
    <lineage>
        <taxon>Bacteria</taxon>
        <taxon>Pseudomonadati</taxon>
        <taxon>Pseudomonadota</taxon>
        <taxon>Gammaproteobacteria</taxon>
        <taxon>Aeromonadales</taxon>
        <taxon>Succinivibrionaceae</taxon>
        <taxon>Succinivibrio</taxon>
    </lineage>
</organism>
<dbReference type="AlphaFoldDB" id="A0A662Z828"/>
<dbReference type="Pfam" id="PF17762">
    <property type="entry name" value="HTH_ParB"/>
    <property type="match status" value="1"/>
</dbReference>
<evidence type="ECO:0000256" key="6">
    <source>
        <dbReference type="SAM" id="MobiDB-lite"/>
    </source>
</evidence>
<comment type="function">
    <text evidence="5">Involved in chromosome partition. Localize to both poles of the predivisional cell following completion of DNA replication. Binds to the DNA origin of replication.</text>
</comment>
<evidence type="ECO:0000256" key="2">
    <source>
        <dbReference type="ARBA" id="ARBA00022372"/>
    </source>
</evidence>
<keyword evidence="9" id="KW-1185">Reference proteome</keyword>
<dbReference type="NCBIfam" id="TIGR00180">
    <property type="entry name" value="parB_part"/>
    <property type="match status" value="1"/>
</dbReference>
<dbReference type="CDD" id="cd00093">
    <property type="entry name" value="HTH_XRE"/>
    <property type="match status" value="1"/>
</dbReference>
<feature type="domain" description="HTH cro/C1-type" evidence="7">
    <location>
        <begin position="152"/>
        <end position="180"/>
    </location>
</feature>
<protein>
    <recommendedName>
        <fullName evidence="2">Probable chromosome-partitioning protein ParB</fullName>
    </recommendedName>
</protein>
<dbReference type="SMART" id="SM00470">
    <property type="entry name" value="ParB"/>
    <property type="match status" value="1"/>
</dbReference>
<dbReference type="GO" id="GO:0003677">
    <property type="term" value="F:DNA binding"/>
    <property type="evidence" value="ECO:0007669"/>
    <property type="project" value="UniProtKB-KW"/>
</dbReference>
<dbReference type="InterPro" id="IPR041468">
    <property type="entry name" value="HTH_ParB/Spo0J"/>
</dbReference>
<dbReference type="GO" id="GO:0005694">
    <property type="term" value="C:chromosome"/>
    <property type="evidence" value="ECO:0007669"/>
    <property type="project" value="TreeGrafter"/>
</dbReference>
<dbReference type="InterPro" id="IPR001387">
    <property type="entry name" value="Cro/C1-type_HTH"/>
</dbReference>
<dbReference type="OrthoDB" id="9802051at2"/>
<dbReference type="SUPFAM" id="SSF110849">
    <property type="entry name" value="ParB/Sulfiredoxin"/>
    <property type="match status" value="1"/>
</dbReference>
<dbReference type="PANTHER" id="PTHR33375">
    <property type="entry name" value="CHROMOSOME-PARTITIONING PROTEIN PARB-RELATED"/>
    <property type="match status" value="1"/>
</dbReference>
<dbReference type="InterPro" id="IPR003115">
    <property type="entry name" value="ParB_N"/>
</dbReference>
<evidence type="ECO:0000259" key="7">
    <source>
        <dbReference type="PROSITE" id="PS50943"/>
    </source>
</evidence>
<dbReference type="Pfam" id="PF02195">
    <property type="entry name" value="ParB_N"/>
    <property type="match status" value="1"/>
</dbReference>
<dbReference type="InterPro" id="IPR004437">
    <property type="entry name" value="ParB/RepB/Spo0J"/>
</dbReference>
<dbReference type="Gene3D" id="3.90.1530.30">
    <property type="match status" value="1"/>
</dbReference>
<evidence type="ECO:0000256" key="3">
    <source>
        <dbReference type="ARBA" id="ARBA00022829"/>
    </source>
</evidence>
<dbReference type="InterPro" id="IPR050336">
    <property type="entry name" value="Chromosome_partition/occlusion"/>
</dbReference>
<feature type="compositionally biased region" description="Acidic residues" evidence="6">
    <location>
        <begin position="372"/>
        <end position="520"/>
    </location>
</feature>
<dbReference type="FunFam" id="3.90.1530.30:FF:000001">
    <property type="entry name" value="Chromosome partitioning protein ParB"/>
    <property type="match status" value="1"/>
</dbReference>
<comment type="similarity">
    <text evidence="1">Belongs to the ParB family.</text>
</comment>
<dbReference type="GO" id="GO:0007059">
    <property type="term" value="P:chromosome segregation"/>
    <property type="evidence" value="ECO:0007669"/>
    <property type="project" value="UniProtKB-KW"/>
</dbReference>
<proteinExistence type="inferred from homology"/>